<dbReference type="KEGG" id="ache:ACHE_70470S"/>
<reference evidence="1" key="1">
    <citation type="submission" date="2021-01" db="EMBL/GenBank/DDBJ databases">
        <authorList>
            <consortium name="Aspergillus chevalieri M1 genome sequencing consortium"/>
            <person name="Kazuki M."/>
            <person name="Futagami T."/>
        </authorList>
    </citation>
    <scope>NUCLEOTIDE SEQUENCE</scope>
    <source>
        <strain evidence="1">M1</strain>
    </source>
</reference>
<dbReference type="EMBL" id="AP024422">
    <property type="protein sequence ID" value="BCR91627.1"/>
    <property type="molecule type" value="Genomic_DNA"/>
</dbReference>
<accession>A0A7R7VVM1</accession>
<name>A0A7R7VVM1_ASPCH</name>
<organism evidence="1 2">
    <name type="scientific">Aspergillus chevalieri</name>
    <name type="common">Eurotium chevalieri</name>
    <dbReference type="NCBI Taxonomy" id="182096"/>
    <lineage>
        <taxon>Eukaryota</taxon>
        <taxon>Fungi</taxon>
        <taxon>Dikarya</taxon>
        <taxon>Ascomycota</taxon>
        <taxon>Pezizomycotina</taxon>
        <taxon>Eurotiomycetes</taxon>
        <taxon>Eurotiomycetidae</taxon>
        <taxon>Eurotiales</taxon>
        <taxon>Aspergillaceae</taxon>
        <taxon>Aspergillus</taxon>
        <taxon>Aspergillus subgen. Aspergillus</taxon>
    </lineage>
</organism>
<evidence type="ECO:0000313" key="2">
    <source>
        <dbReference type="Proteomes" id="UP000637239"/>
    </source>
</evidence>
<gene>
    <name evidence="1" type="ORF">ACHE_70470S</name>
</gene>
<dbReference type="Proteomes" id="UP000637239">
    <property type="component" value="Chromosome 7"/>
</dbReference>
<proteinExistence type="predicted"/>
<reference evidence="1" key="2">
    <citation type="submission" date="2021-02" db="EMBL/GenBank/DDBJ databases">
        <title>Aspergillus chevalieri M1 genome sequence.</title>
        <authorList>
            <person name="Kadooka C."/>
            <person name="Mori K."/>
            <person name="Futagami T."/>
        </authorList>
    </citation>
    <scope>NUCLEOTIDE SEQUENCE</scope>
    <source>
        <strain evidence="1">M1</strain>
    </source>
</reference>
<dbReference type="RefSeq" id="XP_043140149.1">
    <property type="nucleotide sequence ID" value="XM_043282806.1"/>
</dbReference>
<sequence>MERMTNEHLAYLTQKYGYHFVFRVSPQMYYMIRTVAEEIDFWGHNPRGTEERIRTQSICYEAFEHQLRLHDVEKRILVNITNCSARDAMVFCTCFPPPVFFFFFFSSKLTSF</sequence>
<evidence type="ECO:0000313" key="1">
    <source>
        <dbReference type="EMBL" id="BCR91627.1"/>
    </source>
</evidence>
<dbReference type="GeneID" id="66985985"/>
<protein>
    <submittedName>
        <fullName evidence="1">Uncharacterized protein</fullName>
    </submittedName>
</protein>
<keyword evidence="2" id="KW-1185">Reference proteome</keyword>
<dbReference type="AlphaFoldDB" id="A0A7R7VVM1"/>